<dbReference type="Proteomes" id="UP001596122">
    <property type="component" value="Unassembled WGS sequence"/>
</dbReference>
<dbReference type="InterPro" id="IPR006311">
    <property type="entry name" value="TAT_signal"/>
</dbReference>
<proteinExistence type="predicted"/>
<organism evidence="2 3">
    <name type="scientific">Aquipuribacter nitratireducens</name>
    <dbReference type="NCBI Taxonomy" id="650104"/>
    <lineage>
        <taxon>Bacteria</taxon>
        <taxon>Bacillati</taxon>
        <taxon>Actinomycetota</taxon>
        <taxon>Actinomycetes</taxon>
        <taxon>Micrococcales</taxon>
        <taxon>Intrasporangiaceae</taxon>
        <taxon>Aquipuribacter</taxon>
    </lineage>
</organism>
<evidence type="ECO:0000313" key="3">
    <source>
        <dbReference type="Proteomes" id="UP001596122"/>
    </source>
</evidence>
<evidence type="ECO:0000256" key="1">
    <source>
        <dbReference type="SAM" id="SignalP"/>
    </source>
</evidence>
<dbReference type="EMBL" id="JBHSLD010000006">
    <property type="protein sequence ID" value="MFC5380322.1"/>
    <property type="molecule type" value="Genomic_DNA"/>
</dbReference>
<feature type="signal peptide" evidence="1">
    <location>
        <begin position="1"/>
        <end position="24"/>
    </location>
</feature>
<gene>
    <name evidence="2" type="ORF">ACFPJ6_05935</name>
</gene>
<protein>
    <submittedName>
        <fullName evidence="2">Uncharacterized protein</fullName>
    </submittedName>
</protein>
<evidence type="ECO:0000313" key="2">
    <source>
        <dbReference type="EMBL" id="MFC5380322.1"/>
    </source>
</evidence>
<keyword evidence="1" id="KW-0732">Signal</keyword>
<keyword evidence="3" id="KW-1185">Reference proteome</keyword>
<reference evidence="3" key="1">
    <citation type="journal article" date="2019" name="Int. J. Syst. Evol. Microbiol.">
        <title>The Global Catalogue of Microorganisms (GCM) 10K type strain sequencing project: providing services to taxonomists for standard genome sequencing and annotation.</title>
        <authorList>
            <consortium name="The Broad Institute Genomics Platform"/>
            <consortium name="The Broad Institute Genome Sequencing Center for Infectious Disease"/>
            <person name="Wu L."/>
            <person name="Ma J."/>
        </authorList>
    </citation>
    <scope>NUCLEOTIDE SEQUENCE [LARGE SCALE GENOMIC DNA]</scope>
    <source>
        <strain evidence="3">CCUG 43114</strain>
    </source>
</reference>
<name>A0ABW0GKA0_9MICO</name>
<accession>A0ABW0GKA0</accession>
<sequence length="43" mass="4104">MRPSRRTIAAAAVLAALLAGAVGAAAQASDTEAYGPGPACCTT</sequence>
<feature type="chain" id="PRO_5047382229" evidence="1">
    <location>
        <begin position="25"/>
        <end position="43"/>
    </location>
</feature>
<comment type="caution">
    <text evidence="2">The sequence shown here is derived from an EMBL/GenBank/DDBJ whole genome shotgun (WGS) entry which is preliminary data.</text>
</comment>
<dbReference type="RefSeq" id="WP_340267337.1">
    <property type="nucleotide sequence ID" value="NZ_JBBEOG010000001.1"/>
</dbReference>
<dbReference type="PROSITE" id="PS51318">
    <property type="entry name" value="TAT"/>
    <property type="match status" value="1"/>
</dbReference>